<feature type="region of interest" description="Disordered" evidence="1">
    <location>
        <begin position="159"/>
        <end position="183"/>
    </location>
</feature>
<reference evidence="2 3" key="1">
    <citation type="submission" date="2023-01" db="EMBL/GenBank/DDBJ databases">
        <title>Analysis of 21 Apiospora genomes using comparative genomics revels a genus with tremendous synthesis potential of carbohydrate active enzymes and secondary metabolites.</title>
        <authorList>
            <person name="Sorensen T."/>
        </authorList>
    </citation>
    <scope>NUCLEOTIDE SEQUENCE [LARGE SCALE GENOMIC DNA]</scope>
    <source>
        <strain evidence="2 3">CBS 114990</strain>
    </source>
</reference>
<dbReference type="GeneID" id="92042309"/>
<accession>A0ABR1X3I7</accession>
<protein>
    <submittedName>
        <fullName evidence="2">Uncharacterized protein</fullName>
    </submittedName>
</protein>
<feature type="region of interest" description="Disordered" evidence="1">
    <location>
        <begin position="202"/>
        <end position="275"/>
    </location>
</feature>
<sequence>MCECKVKTYTYEACLHWSRTRVLCLKASWRTMNFLCLGPVLTKCRPQKEARTRTGLCTQCTHHFLPWHINDRQFCKRYVQWKADNGYAGKKIDARIVPLEAIFNIPKDSGSGGNDNRRRKPHHQQSPMVAINPAHRQQRQSVDSFDLAAEGALDSEYYASSSARSHSPAVRSARTNEPIDLSDLTERVAGSSFKGRAHAGGKMMDLYRNGNGNSDSDSRPKIKETLLSPCNERKLRRRVRLNPAPKQARWRTAEKNEDSDDGNEEETANGGAKRDTYYVTATPSAKSRTGFVGHVRSLSHETVPVPPPQPFGEIFMGCDSHGQARRPGCSSCTEAYFRERGVPDEAYIRECHSAPPCLVRVRTPGDRYTAAPQALCLCERLGSKDCIACLEKTREIQQLQANFI</sequence>
<dbReference type="RefSeq" id="XP_066672867.1">
    <property type="nucleotide sequence ID" value="XM_066809249.1"/>
</dbReference>
<evidence type="ECO:0000256" key="1">
    <source>
        <dbReference type="SAM" id="MobiDB-lite"/>
    </source>
</evidence>
<comment type="caution">
    <text evidence="2">The sequence shown here is derived from an EMBL/GenBank/DDBJ whole genome shotgun (WGS) entry which is preliminary data.</text>
</comment>
<proteinExistence type="predicted"/>
<feature type="compositionally biased region" description="Acidic residues" evidence="1">
    <location>
        <begin position="257"/>
        <end position="267"/>
    </location>
</feature>
<evidence type="ECO:0000313" key="2">
    <source>
        <dbReference type="EMBL" id="KAK8089973.1"/>
    </source>
</evidence>
<evidence type="ECO:0000313" key="3">
    <source>
        <dbReference type="Proteomes" id="UP001433268"/>
    </source>
</evidence>
<organism evidence="2 3">
    <name type="scientific">Apiospora hydei</name>
    <dbReference type="NCBI Taxonomy" id="1337664"/>
    <lineage>
        <taxon>Eukaryota</taxon>
        <taxon>Fungi</taxon>
        <taxon>Dikarya</taxon>
        <taxon>Ascomycota</taxon>
        <taxon>Pezizomycotina</taxon>
        <taxon>Sordariomycetes</taxon>
        <taxon>Xylariomycetidae</taxon>
        <taxon>Amphisphaeriales</taxon>
        <taxon>Apiosporaceae</taxon>
        <taxon>Apiospora</taxon>
    </lineage>
</organism>
<gene>
    <name evidence="2" type="ORF">PG997_004934</name>
</gene>
<keyword evidence="3" id="KW-1185">Reference proteome</keyword>
<dbReference type="Proteomes" id="UP001433268">
    <property type="component" value="Unassembled WGS sequence"/>
</dbReference>
<feature type="region of interest" description="Disordered" evidence="1">
    <location>
        <begin position="107"/>
        <end position="142"/>
    </location>
</feature>
<dbReference type="EMBL" id="JAQQWN010000004">
    <property type="protein sequence ID" value="KAK8089973.1"/>
    <property type="molecule type" value="Genomic_DNA"/>
</dbReference>
<name>A0ABR1X3I7_9PEZI</name>